<accession>A0A914RRX7</accession>
<sequence>MRTLEVPTLLSRRIVYRTGDWEYYLFIFAKKILLKVLGGFINDFFRNRVSLMFQVRTIIISLSTIVALAPYRRAAIELICRKHNTQILPSMEVTVAVDCLNSRRRCRFIAHSGDTFGVDATLTQVEAYPCRR</sequence>
<dbReference type="WBParaSite" id="PEQ_0000905701-mRNA-1">
    <property type="protein sequence ID" value="PEQ_0000905701-mRNA-1"/>
    <property type="gene ID" value="PEQ_0000905701"/>
</dbReference>
<keyword evidence="1" id="KW-1133">Transmembrane helix</keyword>
<evidence type="ECO:0000256" key="1">
    <source>
        <dbReference type="SAM" id="Phobius"/>
    </source>
</evidence>
<reference evidence="3" key="1">
    <citation type="submission" date="2022-11" db="UniProtKB">
        <authorList>
            <consortium name="WormBaseParasite"/>
        </authorList>
    </citation>
    <scope>IDENTIFICATION</scope>
</reference>
<dbReference type="AlphaFoldDB" id="A0A914RRX7"/>
<evidence type="ECO:0000313" key="2">
    <source>
        <dbReference type="Proteomes" id="UP000887564"/>
    </source>
</evidence>
<keyword evidence="1" id="KW-0812">Transmembrane</keyword>
<keyword evidence="1" id="KW-0472">Membrane</keyword>
<feature type="transmembrane region" description="Helical" evidence="1">
    <location>
        <begin position="53"/>
        <end position="71"/>
    </location>
</feature>
<feature type="transmembrane region" description="Helical" evidence="1">
    <location>
        <begin position="21"/>
        <end position="41"/>
    </location>
</feature>
<keyword evidence="2" id="KW-1185">Reference proteome</keyword>
<evidence type="ECO:0000313" key="3">
    <source>
        <dbReference type="WBParaSite" id="PEQ_0000905701-mRNA-1"/>
    </source>
</evidence>
<dbReference type="Proteomes" id="UP000887564">
    <property type="component" value="Unplaced"/>
</dbReference>
<proteinExistence type="predicted"/>
<name>A0A914RRX7_PAREQ</name>
<organism evidence="2 3">
    <name type="scientific">Parascaris equorum</name>
    <name type="common">Equine roundworm</name>
    <dbReference type="NCBI Taxonomy" id="6256"/>
    <lineage>
        <taxon>Eukaryota</taxon>
        <taxon>Metazoa</taxon>
        <taxon>Ecdysozoa</taxon>
        <taxon>Nematoda</taxon>
        <taxon>Chromadorea</taxon>
        <taxon>Rhabditida</taxon>
        <taxon>Spirurina</taxon>
        <taxon>Ascaridomorpha</taxon>
        <taxon>Ascaridoidea</taxon>
        <taxon>Ascarididae</taxon>
        <taxon>Parascaris</taxon>
    </lineage>
</organism>
<protein>
    <submittedName>
        <fullName evidence="3">Uncharacterized protein</fullName>
    </submittedName>
</protein>